<keyword evidence="3" id="KW-1185">Reference proteome</keyword>
<feature type="domain" description="Methyltransferase type 11" evidence="1">
    <location>
        <begin position="82"/>
        <end position="129"/>
    </location>
</feature>
<keyword evidence="2" id="KW-0808">Transferase</keyword>
<reference evidence="2 3" key="1">
    <citation type="submission" date="2016-10" db="EMBL/GenBank/DDBJ databases">
        <authorList>
            <person name="de Groot N.N."/>
        </authorList>
    </citation>
    <scope>NUCLEOTIDE SEQUENCE [LARGE SCALE GENOMIC DNA]</scope>
    <source>
        <strain evidence="2 3">DSM 4180</strain>
    </source>
</reference>
<gene>
    <name evidence="2" type="ORF">SAMN05421721_10382</name>
</gene>
<dbReference type="GO" id="GO:0032259">
    <property type="term" value="P:methylation"/>
    <property type="evidence" value="ECO:0007669"/>
    <property type="project" value="UniProtKB-KW"/>
</dbReference>
<dbReference type="InterPro" id="IPR029063">
    <property type="entry name" value="SAM-dependent_MTases_sf"/>
</dbReference>
<name>A0A1I4Q3F7_ECTMO</name>
<evidence type="ECO:0000259" key="1">
    <source>
        <dbReference type="Pfam" id="PF08241"/>
    </source>
</evidence>
<protein>
    <submittedName>
        <fullName evidence="2">Methyltransferase domain-containing protein</fullName>
    </submittedName>
</protein>
<dbReference type="AlphaFoldDB" id="A0A1I4Q3F7"/>
<dbReference type="OrthoDB" id="6191410at2"/>
<dbReference type="STRING" id="195064.SAMN05421721_10382"/>
<proteinExistence type="predicted"/>
<dbReference type="Gene3D" id="3.40.50.150">
    <property type="entry name" value="Vaccinia Virus protein VP39"/>
    <property type="match status" value="1"/>
</dbReference>
<dbReference type="Proteomes" id="UP000199556">
    <property type="component" value="Unassembled WGS sequence"/>
</dbReference>
<organism evidence="2 3">
    <name type="scientific">Ectothiorhodospira mobilis</name>
    <dbReference type="NCBI Taxonomy" id="195064"/>
    <lineage>
        <taxon>Bacteria</taxon>
        <taxon>Pseudomonadati</taxon>
        <taxon>Pseudomonadota</taxon>
        <taxon>Gammaproteobacteria</taxon>
        <taxon>Chromatiales</taxon>
        <taxon>Ectothiorhodospiraceae</taxon>
        <taxon>Ectothiorhodospira</taxon>
    </lineage>
</organism>
<keyword evidence="2" id="KW-0489">Methyltransferase</keyword>
<dbReference type="EMBL" id="FOUO01000003">
    <property type="protein sequence ID" value="SFM34185.1"/>
    <property type="molecule type" value="Genomic_DNA"/>
</dbReference>
<dbReference type="Pfam" id="PF08241">
    <property type="entry name" value="Methyltransf_11"/>
    <property type="match status" value="1"/>
</dbReference>
<dbReference type="SUPFAM" id="SSF53335">
    <property type="entry name" value="S-adenosyl-L-methionine-dependent methyltransferases"/>
    <property type="match status" value="1"/>
</dbReference>
<accession>A0A1I4Q3F7</accession>
<dbReference type="RefSeq" id="WP_090483780.1">
    <property type="nucleotide sequence ID" value="NZ_FOUO01000003.1"/>
</dbReference>
<dbReference type="InterPro" id="IPR013216">
    <property type="entry name" value="Methyltransf_11"/>
</dbReference>
<sequence length="253" mass="28156">MPSPTHPIVQRQQHLRAWYAAPAGRVMLTAMRSHLHRFVPQIFGYYALQIGHLGSGVDLLEGSRIGRRFLMEALPEPGAHLSALPEALPVAADTLDLILLAHTLDGALDPHQVLREVERTLRPEGHVIILGLNPLSPVGLWQRVPPRRGGIPWSGACYSTRRVREWLSLLGFDIMALAHAGVRAPEGGTGLRGRLQIIQGLGGRRLPYVGSVYMILARKRVSTLTPVRPRWRAARPWVPGGFVRPVCRRRERD</sequence>
<dbReference type="GO" id="GO:0008757">
    <property type="term" value="F:S-adenosylmethionine-dependent methyltransferase activity"/>
    <property type="evidence" value="ECO:0007669"/>
    <property type="project" value="InterPro"/>
</dbReference>
<evidence type="ECO:0000313" key="2">
    <source>
        <dbReference type="EMBL" id="SFM34185.1"/>
    </source>
</evidence>
<evidence type="ECO:0000313" key="3">
    <source>
        <dbReference type="Proteomes" id="UP000199556"/>
    </source>
</evidence>